<keyword evidence="3 4" id="KW-0560">Oxidoreductase</keyword>
<evidence type="ECO:0000256" key="1">
    <source>
        <dbReference type="ARBA" id="ARBA00004829"/>
    </source>
</evidence>
<evidence type="ECO:0000256" key="2">
    <source>
        <dbReference type="ARBA" id="ARBA00022746"/>
    </source>
</evidence>
<evidence type="ECO:0000313" key="8">
    <source>
        <dbReference type="Proteomes" id="UP000198680"/>
    </source>
</evidence>
<keyword evidence="8" id="KW-1185">Reference proteome</keyword>
<evidence type="ECO:0000313" key="7">
    <source>
        <dbReference type="EMBL" id="SDM61282.1"/>
    </source>
</evidence>
<protein>
    <submittedName>
        <fullName evidence="7">Phytoene desaturase</fullName>
    </submittedName>
</protein>
<accession>A0A1G9UMU8</accession>
<dbReference type="AlphaFoldDB" id="A0A1G9UMU8"/>
<dbReference type="Pfam" id="PF01593">
    <property type="entry name" value="Amino_oxidase"/>
    <property type="match status" value="2"/>
</dbReference>
<reference evidence="8" key="1">
    <citation type="submission" date="2016-10" db="EMBL/GenBank/DDBJ databases">
        <authorList>
            <person name="Varghese N."/>
            <person name="Submissions S."/>
        </authorList>
    </citation>
    <scope>NUCLEOTIDE SEQUENCE [LARGE SCALE GENOMIC DNA]</scope>
    <source>
        <strain evidence="8">DSM 45419</strain>
    </source>
</reference>
<organism evidence="7 8">
    <name type="scientific">Geodermatophilus siccatus</name>
    <dbReference type="NCBI Taxonomy" id="1137991"/>
    <lineage>
        <taxon>Bacteria</taxon>
        <taxon>Bacillati</taxon>
        <taxon>Actinomycetota</taxon>
        <taxon>Actinomycetes</taxon>
        <taxon>Geodermatophilales</taxon>
        <taxon>Geodermatophilaceae</taxon>
        <taxon>Geodermatophilus</taxon>
    </lineage>
</organism>
<dbReference type="RefSeq" id="WP_091219397.1">
    <property type="nucleotide sequence ID" value="NZ_FNHE01000007.1"/>
</dbReference>
<evidence type="ECO:0000256" key="5">
    <source>
        <dbReference type="SAM" id="MobiDB-lite"/>
    </source>
</evidence>
<dbReference type="STRING" id="1137991.SAMN05660642_02865"/>
<dbReference type="GO" id="GO:0016117">
    <property type="term" value="P:carotenoid biosynthetic process"/>
    <property type="evidence" value="ECO:0007669"/>
    <property type="project" value="UniProtKB-KW"/>
</dbReference>
<dbReference type="OrthoDB" id="9774675at2"/>
<feature type="region of interest" description="Disordered" evidence="5">
    <location>
        <begin position="384"/>
        <end position="403"/>
    </location>
</feature>
<dbReference type="PANTHER" id="PTHR43734">
    <property type="entry name" value="PHYTOENE DESATURASE"/>
    <property type="match status" value="1"/>
</dbReference>
<feature type="domain" description="Amine oxidase" evidence="6">
    <location>
        <begin position="19"/>
        <end position="317"/>
    </location>
</feature>
<sequence length="523" mass="55601">MVRTVPGRTDRVVVVGAGLAGLSAALRLRGAGREVTVVERASGPGGRAGRIEERGYALDTGPSVFTAPELVADTLAAVGEKLEDRLQVVPLQTTYRAQFADGSQLDVHADVDAFAAEVEALCGPAEAAALRRYLADLAELYRLQLSTFIDRNLDTPLDLLGPELVQLARRGGFGRLSRHVERHFTDDRLRRLFSFQALYAGVSPYRAIAAYAVIAQLDIGAGVWHPVGGIAAVPRAMAAAAADAGVTLRHDTEVRELEVSGSRVTGVLLGDGERLPADAVVVTVDRPETLVPGFRRLRRPVYSPSCVAVHVGVRSELPGQAHHTISFGAAWREVFAELTRDGRLLGGGPGTRRGKIMTDPSLLVSMPSRTDRSLAPEGGQVLSIVAPTPNLDPHSGGNPDLDWTTLGPRYRDEVLGVLEERGWTGLTGAIEVEHVDTPLTWAAQGMAAGTPFALAHTFGQTGPFRTPTLPRRGPENVVLAGSSVQPGVGVPMVVISGRLAAERITGRVRPSPRNWPDPGTGSR</sequence>
<dbReference type="InterPro" id="IPR002937">
    <property type="entry name" value="Amino_oxidase"/>
</dbReference>
<name>A0A1G9UMU8_9ACTN</name>
<keyword evidence="2 4" id="KW-0125">Carotenoid biosynthesis</keyword>
<comment type="similarity">
    <text evidence="4">Belongs to the carotenoid/retinoid oxidoreductase family.</text>
</comment>
<evidence type="ECO:0000256" key="3">
    <source>
        <dbReference type="ARBA" id="ARBA00023002"/>
    </source>
</evidence>
<dbReference type="EMBL" id="FNHE01000007">
    <property type="protein sequence ID" value="SDM61282.1"/>
    <property type="molecule type" value="Genomic_DNA"/>
</dbReference>
<gene>
    <name evidence="7" type="ORF">SAMN05660642_02865</name>
</gene>
<dbReference type="GO" id="GO:0016491">
    <property type="term" value="F:oxidoreductase activity"/>
    <property type="evidence" value="ECO:0007669"/>
    <property type="project" value="UniProtKB-KW"/>
</dbReference>
<dbReference type="InterPro" id="IPR036188">
    <property type="entry name" value="FAD/NAD-bd_sf"/>
</dbReference>
<evidence type="ECO:0000256" key="4">
    <source>
        <dbReference type="RuleBase" id="RU362075"/>
    </source>
</evidence>
<proteinExistence type="inferred from homology"/>
<dbReference type="PANTHER" id="PTHR43734:SF1">
    <property type="entry name" value="PHYTOENE DESATURASE"/>
    <property type="match status" value="1"/>
</dbReference>
<dbReference type="InterPro" id="IPR014105">
    <property type="entry name" value="Carotenoid/retinoid_OxRdtase"/>
</dbReference>
<comment type="pathway">
    <text evidence="1 4">Carotenoid biosynthesis.</text>
</comment>
<feature type="domain" description="Amine oxidase" evidence="6">
    <location>
        <begin position="438"/>
        <end position="504"/>
    </location>
</feature>
<dbReference type="Proteomes" id="UP000198680">
    <property type="component" value="Unassembled WGS sequence"/>
</dbReference>
<dbReference type="SUPFAM" id="SSF51905">
    <property type="entry name" value="FAD/NAD(P)-binding domain"/>
    <property type="match status" value="1"/>
</dbReference>
<dbReference type="NCBIfam" id="TIGR02734">
    <property type="entry name" value="crtI_fam"/>
    <property type="match status" value="1"/>
</dbReference>
<evidence type="ECO:0000259" key="6">
    <source>
        <dbReference type="Pfam" id="PF01593"/>
    </source>
</evidence>
<dbReference type="Gene3D" id="3.50.50.60">
    <property type="entry name" value="FAD/NAD(P)-binding domain"/>
    <property type="match status" value="2"/>
</dbReference>